<evidence type="ECO:0000313" key="3">
    <source>
        <dbReference type="Proteomes" id="UP000014071"/>
    </source>
</evidence>
<reference evidence="3" key="1">
    <citation type="journal article" date="2013" name="Genome Announc.">
        <title>Draft genome sequence of the basidiomycetous yeast-like fungus Pseudozyma hubeiensis SY62, which produces an abundant amount of the biosurfactant mannosylerythritol lipids.</title>
        <authorList>
            <person name="Konishi M."/>
            <person name="Hatada Y."/>
            <person name="Horiuchi J."/>
        </authorList>
    </citation>
    <scope>NUCLEOTIDE SEQUENCE [LARGE SCALE GENOMIC DNA]</scope>
    <source>
        <strain evidence="3">SY62</strain>
    </source>
</reference>
<proteinExistence type="predicted"/>
<keyword evidence="1" id="KW-0732">Signal</keyword>
<accession>R9PAU3</accession>
<organism evidence="2 3">
    <name type="scientific">Pseudozyma hubeiensis (strain SY62)</name>
    <name type="common">Yeast</name>
    <dbReference type="NCBI Taxonomy" id="1305764"/>
    <lineage>
        <taxon>Eukaryota</taxon>
        <taxon>Fungi</taxon>
        <taxon>Dikarya</taxon>
        <taxon>Basidiomycota</taxon>
        <taxon>Ustilaginomycotina</taxon>
        <taxon>Ustilaginomycetes</taxon>
        <taxon>Ustilaginales</taxon>
        <taxon>Ustilaginaceae</taxon>
        <taxon>Pseudozyma</taxon>
    </lineage>
</organism>
<dbReference type="GeneID" id="24111362"/>
<dbReference type="RefSeq" id="XP_012192083.1">
    <property type="nucleotide sequence ID" value="XM_012336693.1"/>
</dbReference>
<dbReference type="Proteomes" id="UP000014071">
    <property type="component" value="Unassembled WGS sequence"/>
</dbReference>
<gene>
    <name evidence="2" type="ORF">PHSY_006090</name>
</gene>
<evidence type="ECO:0000313" key="2">
    <source>
        <dbReference type="EMBL" id="GAC98496.1"/>
    </source>
</evidence>
<dbReference type="AlphaFoldDB" id="R9PAU3"/>
<sequence length="288" mass="31125">MSFFTRREWALAALVLSLTWLLSTAAQPATLLASTATCDTSSSLLAIGFRRLDILPNKISTKDHGRQTVSDLTAVWVRIEHEVIPTVSQSGRLEGPPSLDSALEEVFGLDPGLDLRERQLPTMCKTALGCLGEAARGTVNGTTVVAGWTANRSETVTSTVRNYLTSDDYANANTLTQGSVVSLVLQFIEYYINIRVASRYAGNPDCTSQQQANVVEEVNAACGRLCSKLESLQRAENGTTLKAMQSHGYTIPSNAKADSQTNAVSMSWGFSDQPADFSPVCQLYGLDF</sequence>
<dbReference type="OrthoDB" id="10309520at2759"/>
<evidence type="ECO:0000256" key="1">
    <source>
        <dbReference type="SAM" id="SignalP"/>
    </source>
</evidence>
<keyword evidence="3" id="KW-1185">Reference proteome</keyword>
<dbReference type="EMBL" id="DF238820">
    <property type="protein sequence ID" value="GAC98496.1"/>
    <property type="molecule type" value="Genomic_DNA"/>
</dbReference>
<dbReference type="HOGENOM" id="CLU_966847_0_0_1"/>
<name>R9PAU3_PSEHS</name>
<feature type="chain" id="PRO_5004478458" evidence="1">
    <location>
        <begin position="26"/>
        <end position="288"/>
    </location>
</feature>
<protein>
    <submittedName>
        <fullName evidence="2">GPI anchored protein</fullName>
    </submittedName>
</protein>
<feature type="signal peptide" evidence="1">
    <location>
        <begin position="1"/>
        <end position="25"/>
    </location>
</feature>